<keyword evidence="2" id="KW-1185">Reference proteome</keyword>
<evidence type="ECO:0000313" key="2">
    <source>
        <dbReference type="Proteomes" id="UP001215598"/>
    </source>
</evidence>
<protein>
    <submittedName>
        <fullName evidence="1">Uncharacterized protein</fullName>
    </submittedName>
</protein>
<evidence type="ECO:0000313" key="1">
    <source>
        <dbReference type="EMBL" id="KAJ7777339.1"/>
    </source>
</evidence>
<reference evidence="1" key="1">
    <citation type="submission" date="2023-03" db="EMBL/GenBank/DDBJ databases">
        <title>Massive genome expansion in bonnet fungi (Mycena s.s.) driven by repeated elements and novel gene families across ecological guilds.</title>
        <authorList>
            <consortium name="Lawrence Berkeley National Laboratory"/>
            <person name="Harder C.B."/>
            <person name="Miyauchi S."/>
            <person name="Viragh M."/>
            <person name="Kuo A."/>
            <person name="Thoen E."/>
            <person name="Andreopoulos B."/>
            <person name="Lu D."/>
            <person name="Skrede I."/>
            <person name="Drula E."/>
            <person name="Henrissat B."/>
            <person name="Morin E."/>
            <person name="Kohler A."/>
            <person name="Barry K."/>
            <person name="LaButti K."/>
            <person name="Morin E."/>
            <person name="Salamov A."/>
            <person name="Lipzen A."/>
            <person name="Mereny Z."/>
            <person name="Hegedus B."/>
            <person name="Baldrian P."/>
            <person name="Stursova M."/>
            <person name="Weitz H."/>
            <person name="Taylor A."/>
            <person name="Grigoriev I.V."/>
            <person name="Nagy L.G."/>
            <person name="Martin F."/>
            <person name="Kauserud H."/>
        </authorList>
    </citation>
    <scope>NUCLEOTIDE SEQUENCE</scope>
    <source>
        <strain evidence="1">CBHHK182m</strain>
    </source>
</reference>
<dbReference type="SUPFAM" id="SSF52058">
    <property type="entry name" value="L domain-like"/>
    <property type="match status" value="1"/>
</dbReference>
<name>A0AAD7K323_9AGAR</name>
<sequence>MPQLLDLPSEELLVILGESYERIHFPLHLDLRWDFLKPPDPRFRYNPSSFQSVIIPFSGVNRLLRLLCLPILFKTIRCRSLNRLKQLQAECIVNPDLACLIEQLFVPLVDLAVATVLCGLLPRLTALVWLDTAAIPHDTLFLDAVTSHPTLTTVAVHGRLNSGVLKGLSSANLPLSKILFPFVTPQKEFPTLIELGARFPRVYISENSTRTNGAVGDLLLPDLEELVVEVCGRMCSKHIWLPKFAQRHVHLGTILILNCFTRLDISDCVISPFVPQFNELVRSGPVNSWVALKSFSLSRPASWSSLEDWPMMDLTLLICDDAGIRDLTKVFLLAPTISSLRIDFLVRNRGPASIHIDHFAEPFSSLPSLQILHLENAYIHLQSEQMLSDSENPREFGGKSSGCFSALRVMRRHMERVAQAAKAVELIHITDAGFDGKDSNTWKLELSYEVRSNESRDLAVVGSPKLEMTGRLNV</sequence>
<organism evidence="1 2">
    <name type="scientific">Mycena metata</name>
    <dbReference type="NCBI Taxonomy" id="1033252"/>
    <lineage>
        <taxon>Eukaryota</taxon>
        <taxon>Fungi</taxon>
        <taxon>Dikarya</taxon>
        <taxon>Basidiomycota</taxon>
        <taxon>Agaricomycotina</taxon>
        <taxon>Agaricomycetes</taxon>
        <taxon>Agaricomycetidae</taxon>
        <taxon>Agaricales</taxon>
        <taxon>Marasmiineae</taxon>
        <taxon>Mycenaceae</taxon>
        <taxon>Mycena</taxon>
    </lineage>
</organism>
<dbReference type="Proteomes" id="UP001215598">
    <property type="component" value="Unassembled WGS sequence"/>
</dbReference>
<dbReference type="AlphaFoldDB" id="A0AAD7K323"/>
<comment type="caution">
    <text evidence="1">The sequence shown here is derived from an EMBL/GenBank/DDBJ whole genome shotgun (WGS) entry which is preliminary data.</text>
</comment>
<accession>A0AAD7K323</accession>
<dbReference type="EMBL" id="JARKIB010000008">
    <property type="protein sequence ID" value="KAJ7777339.1"/>
    <property type="molecule type" value="Genomic_DNA"/>
</dbReference>
<gene>
    <name evidence="1" type="ORF">B0H16DRAFT_1505172</name>
</gene>
<proteinExistence type="predicted"/>